<name>A0A9D4GCM1_DREPO</name>
<dbReference type="EMBL" id="JAIWYP010000006">
    <property type="protein sequence ID" value="KAH3814756.1"/>
    <property type="molecule type" value="Genomic_DNA"/>
</dbReference>
<protein>
    <submittedName>
        <fullName evidence="1">Uncharacterized protein</fullName>
    </submittedName>
</protein>
<dbReference type="AlphaFoldDB" id="A0A9D4GCM1"/>
<organism evidence="1 2">
    <name type="scientific">Dreissena polymorpha</name>
    <name type="common">Zebra mussel</name>
    <name type="synonym">Mytilus polymorpha</name>
    <dbReference type="NCBI Taxonomy" id="45954"/>
    <lineage>
        <taxon>Eukaryota</taxon>
        <taxon>Metazoa</taxon>
        <taxon>Spiralia</taxon>
        <taxon>Lophotrochozoa</taxon>
        <taxon>Mollusca</taxon>
        <taxon>Bivalvia</taxon>
        <taxon>Autobranchia</taxon>
        <taxon>Heteroconchia</taxon>
        <taxon>Euheterodonta</taxon>
        <taxon>Imparidentia</taxon>
        <taxon>Neoheterodontei</taxon>
        <taxon>Myida</taxon>
        <taxon>Dreissenoidea</taxon>
        <taxon>Dreissenidae</taxon>
        <taxon>Dreissena</taxon>
    </lineage>
</organism>
<proteinExistence type="predicted"/>
<gene>
    <name evidence="1" type="ORF">DPMN_143266</name>
</gene>
<reference evidence="1" key="2">
    <citation type="submission" date="2020-11" db="EMBL/GenBank/DDBJ databases">
        <authorList>
            <person name="McCartney M.A."/>
            <person name="Auch B."/>
            <person name="Kono T."/>
            <person name="Mallez S."/>
            <person name="Becker A."/>
            <person name="Gohl D.M."/>
            <person name="Silverstein K.A.T."/>
            <person name="Koren S."/>
            <person name="Bechman K.B."/>
            <person name="Herman A."/>
            <person name="Abrahante J.E."/>
            <person name="Garbe J."/>
        </authorList>
    </citation>
    <scope>NUCLEOTIDE SEQUENCE</scope>
    <source>
        <strain evidence="1">Duluth1</strain>
        <tissue evidence="1">Whole animal</tissue>
    </source>
</reference>
<comment type="caution">
    <text evidence="1">The sequence shown here is derived from an EMBL/GenBank/DDBJ whole genome shotgun (WGS) entry which is preliminary data.</text>
</comment>
<dbReference type="Proteomes" id="UP000828390">
    <property type="component" value="Unassembled WGS sequence"/>
</dbReference>
<accession>A0A9D4GCM1</accession>
<evidence type="ECO:0000313" key="1">
    <source>
        <dbReference type="EMBL" id="KAH3814756.1"/>
    </source>
</evidence>
<evidence type="ECO:0000313" key="2">
    <source>
        <dbReference type="Proteomes" id="UP000828390"/>
    </source>
</evidence>
<reference evidence="1" key="1">
    <citation type="journal article" date="2019" name="bioRxiv">
        <title>The Genome of the Zebra Mussel, Dreissena polymorpha: A Resource for Invasive Species Research.</title>
        <authorList>
            <person name="McCartney M.A."/>
            <person name="Auch B."/>
            <person name="Kono T."/>
            <person name="Mallez S."/>
            <person name="Zhang Y."/>
            <person name="Obille A."/>
            <person name="Becker A."/>
            <person name="Abrahante J.E."/>
            <person name="Garbe J."/>
            <person name="Badalamenti J.P."/>
            <person name="Herman A."/>
            <person name="Mangelson H."/>
            <person name="Liachko I."/>
            <person name="Sullivan S."/>
            <person name="Sone E.D."/>
            <person name="Koren S."/>
            <person name="Silverstein K.A.T."/>
            <person name="Beckman K.B."/>
            <person name="Gohl D.M."/>
        </authorList>
    </citation>
    <scope>NUCLEOTIDE SEQUENCE</scope>
    <source>
        <strain evidence="1">Duluth1</strain>
        <tissue evidence="1">Whole animal</tissue>
    </source>
</reference>
<sequence>MEVDDLKRFSIELAQVMDDIGVNEEMVSLRRHVSLLIDRHISICMNMMKLPVKYFTFGSQSDGSTTICMMSDTDKLFYLETRVARVHLSDCQDSKTDDFVVNEPLSSPQCCCLQAVVRLANNIYIPESRGLLSATKSIANDIICDEQGRMFYNSMFALNMILREADYIRLFQGQQHGPAITTLSSDKV</sequence>
<keyword evidence="2" id="KW-1185">Reference proteome</keyword>